<dbReference type="SMART" id="SM00271">
    <property type="entry name" value="DnaJ"/>
    <property type="match status" value="1"/>
</dbReference>
<protein>
    <recommendedName>
        <fullName evidence="8 9">Chaperone protein DnaJ</fullName>
    </recommendedName>
</protein>
<dbReference type="AlphaFoldDB" id="A0A1V6CA54"/>
<accession>A0A1V6CA54</accession>
<keyword evidence="4 9" id="KW-0862">Zinc</keyword>
<dbReference type="NCBIfam" id="TIGR02349">
    <property type="entry name" value="DnaJ_bact"/>
    <property type="match status" value="1"/>
</dbReference>
<dbReference type="InterPro" id="IPR012724">
    <property type="entry name" value="DnaJ"/>
</dbReference>
<feature type="repeat" description="CXXCXGXG motif" evidence="9">
    <location>
        <begin position="170"/>
        <end position="177"/>
    </location>
</feature>
<evidence type="ECO:0000256" key="7">
    <source>
        <dbReference type="ARBA" id="ARBA00061004"/>
    </source>
</evidence>
<dbReference type="Pfam" id="PF00684">
    <property type="entry name" value="DnaJ_CXXCXGXG"/>
    <property type="match status" value="1"/>
</dbReference>
<dbReference type="EMBL" id="MWDQ01000066">
    <property type="protein sequence ID" value="OQB73765.1"/>
    <property type="molecule type" value="Genomic_DNA"/>
</dbReference>
<name>A0A1V6CA54_UNCT6</name>
<feature type="repeat" description="CXXCXGXG motif" evidence="9">
    <location>
        <begin position="153"/>
        <end position="160"/>
    </location>
</feature>
<feature type="repeat" description="CXXCXGXG motif" evidence="9">
    <location>
        <begin position="192"/>
        <end position="199"/>
    </location>
</feature>
<dbReference type="FunFam" id="2.10.230.10:FF:000002">
    <property type="entry name" value="Molecular chaperone DnaJ"/>
    <property type="match status" value="1"/>
</dbReference>
<comment type="subcellular location">
    <subcellularLocation>
        <location evidence="9">Cytoplasm</location>
    </subcellularLocation>
</comment>
<keyword evidence="5 9" id="KW-0143">Chaperone</keyword>
<sequence>MAEKRDYYEILGVDKNASLDEIKKAYRDLALKHHPDRNPGDKQAEEKFKEITEAYEVLSDPEKRKTYDQFGHAGFGPQGFDWRQDFGRVRMDFSDIFGDFFGDFFSDIFGGQESTTSASSNRGEDVEMRISIPLRDAAKGIEKTINVSVYEKCSACDGTGSKNKKGTMECLQCHGTGKVRYSQGFLTISQPCPRCRGEGSIIADPCVNCRGTGRVKEMHKINVKIPAGIESGTSLRLKGMGNTGYRGGPRGDLYVTVFVEDDDFFKRKGYDLYCEVPVSVITAVLGGEIEIPTLTGKVKARVSPGTQDGTVLRLRNLGMPRGSGKGNLFATIKVIMPRGLSREERRLWEQLKTLEDERNYPEVHRYRQRISGL</sequence>
<dbReference type="PANTHER" id="PTHR43096:SF52">
    <property type="entry name" value="DNAJ HOMOLOG 1, MITOCHONDRIAL-RELATED"/>
    <property type="match status" value="1"/>
</dbReference>
<dbReference type="PROSITE" id="PS50076">
    <property type="entry name" value="DNAJ_2"/>
    <property type="match status" value="1"/>
</dbReference>
<dbReference type="HAMAP" id="MF_01152">
    <property type="entry name" value="DnaJ"/>
    <property type="match status" value="1"/>
</dbReference>
<feature type="repeat" description="CXXCXGXG motif" evidence="9">
    <location>
        <begin position="206"/>
        <end position="213"/>
    </location>
</feature>
<comment type="caution">
    <text evidence="13">The sequence shown here is derived from an EMBL/GenBank/DDBJ whole genome shotgun (WGS) entry which is preliminary data.</text>
</comment>
<evidence type="ECO:0000256" key="10">
    <source>
        <dbReference type="PROSITE-ProRule" id="PRU00546"/>
    </source>
</evidence>
<dbReference type="GO" id="GO:0008270">
    <property type="term" value="F:zinc ion binding"/>
    <property type="evidence" value="ECO:0007669"/>
    <property type="project" value="UniProtKB-UniRule"/>
</dbReference>
<dbReference type="SUPFAM" id="SSF57938">
    <property type="entry name" value="DnaJ/Hsp40 cysteine-rich domain"/>
    <property type="match status" value="1"/>
</dbReference>
<dbReference type="CDD" id="cd10719">
    <property type="entry name" value="DnaJ_zf"/>
    <property type="match status" value="1"/>
</dbReference>
<dbReference type="Pfam" id="PF01556">
    <property type="entry name" value="DnaJ_C"/>
    <property type="match status" value="1"/>
</dbReference>
<dbReference type="InterPro" id="IPR001305">
    <property type="entry name" value="HSP_DnaJ_Cys-rich_dom"/>
</dbReference>
<feature type="binding site" evidence="9">
    <location>
        <position position="209"/>
    </location>
    <ligand>
        <name>Zn(2+)</name>
        <dbReference type="ChEBI" id="CHEBI:29105"/>
        <label>1</label>
    </ligand>
</feature>
<feature type="domain" description="J" evidence="11">
    <location>
        <begin position="6"/>
        <end position="71"/>
    </location>
</feature>
<comment type="cofactor">
    <cofactor evidence="9">
        <name>Zn(2+)</name>
        <dbReference type="ChEBI" id="CHEBI:29105"/>
    </cofactor>
    <text evidence="9">Binds 2 Zn(2+) ions per monomer.</text>
</comment>
<evidence type="ECO:0000256" key="3">
    <source>
        <dbReference type="ARBA" id="ARBA00022771"/>
    </source>
</evidence>
<dbReference type="Proteomes" id="UP000485562">
    <property type="component" value="Unassembled WGS sequence"/>
</dbReference>
<dbReference type="InterPro" id="IPR001623">
    <property type="entry name" value="DnaJ_domain"/>
</dbReference>
<dbReference type="InterPro" id="IPR036869">
    <property type="entry name" value="J_dom_sf"/>
</dbReference>
<dbReference type="CDD" id="cd10747">
    <property type="entry name" value="DnaJ_C"/>
    <property type="match status" value="1"/>
</dbReference>
<dbReference type="GO" id="GO:0005524">
    <property type="term" value="F:ATP binding"/>
    <property type="evidence" value="ECO:0007669"/>
    <property type="project" value="InterPro"/>
</dbReference>
<evidence type="ECO:0000256" key="4">
    <source>
        <dbReference type="ARBA" id="ARBA00022833"/>
    </source>
</evidence>
<dbReference type="NCBIfam" id="NF008035">
    <property type="entry name" value="PRK10767.1"/>
    <property type="match status" value="1"/>
</dbReference>
<dbReference type="InterPro" id="IPR036410">
    <property type="entry name" value="HSP_DnaJ_Cys-rich_dom_sf"/>
</dbReference>
<keyword evidence="3 9" id="KW-0863">Zinc-finger</keyword>
<feature type="binding site" evidence="9">
    <location>
        <position position="170"/>
    </location>
    <ligand>
        <name>Zn(2+)</name>
        <dbReference type="ChEBI" id="CHEBI:29105"/>
        <label>2</label>
    </ligand>
</feature>
<dbReference type="GO" id="GO:0005737">
    <property type="term" value="C:cytoplasm"/>
    <property type="evidence" value="ECO:0007669"/>
    <property type="project" value="UniProtKB-SubCell"/>
</dbReference>
<dbReference type="InterPro" id="IPR008971">
    <property type="entry name" value="HSP40/DnaJ_pept-bd"/>
</dbReference>
<feature type="zinc finger region" description="CR-type" evidence="10">
    <location>
        <begin position="140"/>
        <end position="218"/>
    </location>
</feature>
<evidence type="ECO:0000256" key="2">
    <source>
        <dbReference type="ARBA" id="ARBA00022737"/>
    </source>
</evidence>
<dbReference type="GO" id="GO:0006260">
    <property type="term" value="P:DNA replication"/>
    <property type="evidence" value="ECO:0007669"/>
    <property type="project" value="UniProtKB-KW"/>
</dbReference>
<feature type="binding site" evidence="9">
    <location>
        <position position="206"/>
    </location>
    <ligand>
        <name>Zn(2+)</name>
        <dbReference type="ChEBI" id="CHEBI:29105"/>
        <label>1</label>
    </ligand>
</feature>
<dbReference type="Pfam" id="PF00226">
    <property type="entry name" value="DnaJ"/>
    <property type="match status" value="1"/>
</dbReference>
<evidence type="ECO:0000259" key="12">
    <source>
        <dbReference type="PROSITE" id="PS51188"/>
    </source>
</evidence>
<organism evidence="13">
    <name type="scientific">candidate division TA06 bacterium ADurb.Bin131</name>
    <dbReference type="NCBI Taxonomy" id="1852827"/>
    <lineage>
        <taxon>Bacteria</taxon>
        <taxon>Bacteria division TA06</taxon>
    </lineage>
</organism>
<reference evidence="13" key="1">
    <citation type="submission" date="2017-02" db="EMBL/GenBank/DDBJ databases">
        <title>Delving into the versatile metabolic prowess of the omnipresent phylum Bacteroidetes.</title>
        <authorList>
            <person name="Nobu M.K."/>
            <person name="Mei R."/>
            <person name="Narihiro T."/>
            <person name="Kuroda K."/>
            <person name="Liu W.-T."/>
        </authorList>
    </citation>
    <scope>NUCLEOTIDE SEQUENCE</scope>
    <source>
        <strain evidence="13">ADurb.Bin131</strain>
    </source>
</reference>
<dbReference type="Gene3D" id="1.10.287.110">
    <property type="entry name" value="DnaJ domain"/>
    <property type="match status" value="1"/>
</dbReference>
<dbReference type="PROSITE" id="PS51188">
    <property type="entry name" value="ZF_CR"/>
    <property type="match status" value="1"/>
</dbReference>
<feature type="binding site" evidence="9">
    <location>
        <position position="153"/>
    </location>
    <ligand>
        <name>Zn(2+)</name>
        <dbReference type="ChEBI" id="CHEBI:29105"/>
        <label>1</label>
    </ligand>
</feature>
<dbReference type="PROSITE" id="PS00636">
    <property type="entry name" value="DNAJ_1"/>
    <property type="match status" value="1"/>
</dbReference>
<gene>
    <name evidence="9 13" type="primary">dnaJ</name>
    <name evidence="13" type="ORF">BWX89_00812</name>
</gene>
<evidence type="ECO:0000256" key="8">
    <source>
        <dbReference type="ARBA" id="ARBA00067609"/>
    </source>
</evidence>
<dbReference type="GO" id="GO:0051082">
    <property type="term" value="F:unfolded protein binding"/>
    <property type="evidence" value="ECO:0007669"/>
    <property type="project" value="UniProtKB-UniRule"/>
</dbReference>
<dbReference type="SUPFAM" id="SSF46565">
    <property type="entry name" value="Chaperone J-domain"/>
    <property type="match status" value="1"/>
</dbReference>
<dbReference type="FunFam" id="1.10.287.110:FF:000034">
    <property type="entry name" value="Chaperone protein DnaJ"/>
    <property type="match status" value="1"/>
</dbReference>
<dbReference type="FunFam" id="2.60.260.20:FF:000005">
    <property type="entry name" value="Chaperone protein dnaJ 1, mitochondrial"/>
    <property type="match status" value="1"/>
</dbReference>
<comment type="subunit">
    <text evidence="9">Homodimer.</text>
</comment>
<keyword evidence="9" id="KW-0346">Stress response</keyword>
<keyword evidence="1 9" id="KW-0479">Metal-binding</keyword>
<feature type="binding site" evidence="9">
    <location>
        <position position="195"/>
    </location>
    <ligand>
        <name>Zn(2+)</name>
        <dbReference type="ChEBI" id="CHEBI:29105"/>
        <label>2</label>
    </ligand>
</feature>
<dbReference type="CDD" id="cd06257">
    <property type="entry name" value="DnaJ"/>
    <property type="match status" value="1"/>
</dbReference>
<evidence type="ECO:0000313" key="13">
    <source>
        <dbReference type="EMBL" id="OQB73765.1"/>
    </source>
</evidence>
<dbReference type="InterPro" id="IPR018253">
    <property type="entry name" value="DnaJ_domain_CS"/>
</dbReference>
<keyword evidence="9" id="KW-0963">Cytoplasm</keyword>
<evidence type="ECO:0000256" key="5">
    <source>
        <dbReference type="ARBA" id="ARBA00023186"/>
    </source>
</evidence>
<feature type="binding site" evidence="9">
    <location>
        <position position="156"/>
    </location>
    <ligand>
        <name>Zn(2+)</name>
        <dbReference type="ChEBI" id="CHEBI:29105"/>
        <label>1</label>
    </ligand>
</feature>
<evidence type="ECO:0000256" key="1">
    <source>
        <dbReference type="ARBA" id="ARBA00022723"/>
    </source>
</evidence>
<evidence type="ECO:0000256" key="6">
    <source>
        <dbReference type="ARBA" id="ARBA00053423"/>
    </source>
</evidence>
<dbReference type="PRINTS" id="PR00625">
    <property type="entry name" value="JDOMAIN"/>
</dbReference>
<comment type="similarity">
    <text evidence="7 9">Belongs to the DnaJ family.</text>
</comment>
<dbReference type="InterPro" id="IPR002939">
    <property type="entry name" value="DnaJ_C"/>
</dbReference>
<evidence type="ECO:0000256" key="9">
    <source>
        <dbReference type="HAMAP-Rule" id="MF_01152"/>
    </source>
</evidence>
<proteinExistence type="inferred from homology"/>
<dbReference type="Gene3D" id="2.10.230.10">
    <property type="entry name" value="Heat shock protein DnaJ, cysteine-rich domain"/>
    <property type="match status" value="1"/>
</dbReference>
<dbReference type="GO" id="GO:0042026">
    <property type="term" value="P:protein refolding"/>
    <property type="evidence" value="ECO:0007669"/>
    <property type="project" value="TreeGrafter"/>
</dbReference>
<dbReference type="SUPFAM" id="SSF49493">
    <property type="entry name" value="HSP40/DnaJ peptide-binding domain"/>
    <property type="match status" value="2"/>
</dbReference>
<comment type="function">
    <text evidence="6 9">Participates actively in the response to hyperosmotic and heat shock by preventing the aggregation of stress-denatured proteins and by disaggregating proteins, also in an autonomous, DnaK-independent fashion. Unfolded proteins bind initially to DnaJ; upon interaction with the DnaJ-bound protein, DnaK hydrolyzes its bound ATP, resulting in the formation of a stable complex. GrpE releases ADP from DnaK; ATP binding to DnaK triggers the release of the substrate protein, thus completing the reaction cycle. Several rounds of ATP-dependent interactions between DnaJ, DnaK and GrpE are required for fully efficient folding. Also involved, together with DnaK and GrpE, in the DNA replication of plasmids through activation of initiation proteins.</text>
</comment>
<dbReference type="GO" id="GO:0031072">
    <property type="term" value="F:heat shock protein binding"/>
    <property type="evidence" value="ECO:0007669"/>
    <property type="project" value="InterPro"/>
</dbReference>
<keyword evidence="2 9" id="KW-0677">Repeat</keyword>
<dbReference type="PANTHER" id="PTHR43096">
    <property type="entry name" value="DNAJ HOMOLOG 1, MITOCHONDRIAL-RELATED"/>
    <property type="match status" value="1"/>
</dbReference>
<keyword evidence="9" id="KW-0235">DNA replication</keyword>
<dbReference type="Gene3D" id="2.60.260.20">
    <property type="entry name" value="Urease metallochaperone UreE, N-terminal domain"/>
    <property type="match status" value="2"/>
</dbReference>
<feature type="binding site" evidence="9">
    <location>
        <position position="192"/>
    </location>
    <ligand>
        <name>Zn(2+)</name>
        <dbReference type="ChEBI" id="CHEBI:29105"/>
        <label>2</label>
    </ligand>
</feature>
<dbReference type="GO" id="GO:0009408">
    <property type="term" value="P:response to heat"/>
    <property type="evidence" value="ECO:0007669"/>
    <property type="project" value="InterPro"/>
</dbReference>
<evidence type="ECO:0000259" key="11">
    <source>
        <dbReference type="PROSITE" id="PS50076"/>
    </source>
</evidence>
<feature type="domain" description="CR-type" evidence="12">
    <location>
        <begin position="140"/>
        <end position="218"/>
    </location>
</feature>
<feature type="binding site" evidence="9">
    <location>
        <position position="173"/>
    </location>
    <ligand>
        <name>Zn(2+)</name>
        <dbReference type="ChEBI" id="CHEBI:29105"/>
        <label>2</label>
    </ligand>
</feature>
<comment type="domain">
    <text evidence="9">The J domain is necessary and sufficient to stimulate DnaK ATPase activity. Zinc center 1 plays an important role in the autonomous, DnaK-independent chaperone activity of DnaJ. Zinc center 2 is essential for interaction with DnaK and for DnaJ activity.</text>
</comment>